<evidence type="ECO:0000313" key="2">
    <source>
        <dbReference type="EMBL" id="PMB69366.1"/>
    </source>
</evidence>
<accession>A0A2N6NQ53</accession>
<protein>
    <submittedName>
        <fullName evidence="2">Uncharacterized protein</fullName>
    </submittedName>
</protein>
<keyword evidence="1" id="KW-0732">Signal</keyword>
<proteinExistence type="predicted"/>
<dbReference type="Proteomes" id="UP000235728">
    <property type="component" value="Unassembled WGS sequence"/>
</dbReference>
<organism evidence="2 3">
    <name type="scientific">Beauveria bassiana</name>
    <name type="common">White muscardine disease fungus</name>
    <name type="synonym">Tritirachium shiotae</name>
    <dbReference type="NCBI Taxonomy" id="176275"/>
    <lineage>
        <taxon>Eukaryota</taxon>
        <taxon>Fungi</taxon>
        <taxon>Dikarya</taxon>
        <taxon>Ascomycota</taxon>
        <taxon>Pezizomycotina</taxon>
        <taxon>Sordariomycetes</taxon>
        <taxon>Hypocreomycetidae</taxon>
        <taxon>Hypocreales</taxon>
        <taxon>Cordycipitaceae</taxon>
        <taxon>Beauveria</taxon>
    </lineage>
</organism>
<reference evidence="2 3" key="1">
    <citation type="journal article" date="2016" name="Appl. Microbiol. Biotechnol.">
        <title>Characterization of T-DNA insertion mutants with decreased virulence in the entomopathogenic fungus Beauveria bassiana JEF-007.</title>
        <authorList>
            <person name="Kim S."/>
            <person name="Lee S.J."/>
            <person name="Nai Y.S."/>
            <person name="Yu J.S."/>
            <person name="Lee M.R."/>
            <person name="Yang Y.T."/>
            <person name="Kim J.S."/>
        </authorList>
    </citation>
    <scope>NUCLEOTIDE SEQUENCE [LARGE SCALE GENOMIC DNA]</scope>
    <source>
        <strain evidence="2 3">JEF-007</strain>
    </source>
</reference>
<sequence length="147" mass="15681">MKSTLILATLFAGSLAAVVPGLDIPPPLGVVDCVPADLAIEAGLWAVRPMLPDTPRMEDALKAGTDAFKHGIKCGSAPPEPEPVPEGEQIDCSENNVDKAIEEGRKVLKAGFKVTPSRYEEAVEEGIRVFRKTLGCKEQAEVMTRGI</sequence>
<feature type="chain" id="PRO_5014672653" evidence="1">
    <location>
        <begin position="17"/>
        <end position="147"/>
    </location>
</feature>
<evidence type="ECO:0000256" key="1">
    <source>
        <dbReference type="SAM" id="SignalP"/>
    </source>
</evidence>
<feature type="signal peptide" evidence="1">
    <location>
        <begin position="1"/>
        <end position="16"/>
    </location>
</feature>
<dbReference type="OMA" id="DTPRMED"/>
<dbReference type="EMBL" id="MRVG01000004">
    <property type="protein sequence ID" value="PMB69366.1"/>
    <property type="molecule type" value="Genomic_DNA"/>
</dbReference>
<gene>
    <name evidence="2" type="ORF">BM221_004006</name>
</gene>
<dbReference type="AlphaFoldDB" id="A0A2N6NQ53"/>
<name>A0A2N6NQ53_BEABA</name>
<comment type="caution">
    <text evidence="2">The sequence shown here is derived from an EMBL/GenBank/DDBJ whole genome shotgun (WGS) entry which is preliminary data.</text>
</comment>
<evidence type="ECO:0000313" key="3">
    <source>
        <dbReference type="Proteomes" id="UP000235728"/>
    </source>
</evidence>